<comment type="caution">
    <text evidence="1">The sequence shown here is derived from an EMBL/GenBank/DDBJ whole genome shotgun (WGS) entry which is preliminary data.</text>
</comment>
<reference evidence="1 2" key="1">
    <citation type="submission" date="2013-08" db="EMBL/GenBank/DDBJ databases">
        <authorList>
            <person name="Huang J."/>
            <person name="Wang G."/>
        </authorList>
    </citation>
    <scope>NUCLEOTIDE SEQUENCE [LARGE SCALE GENOMIC DNA]</scope>
    <source>
        <strain evidence="1 2">BH030004</strain>
    </source>
</reference>
<accession>A0A0A5HV13</accession>
<evidence type="ECO:0000313" key="1">
    <source>
        <dbReference type="EMBL" id="KGX87462.1"/>
    </source>
</evidence>
<organism evidence="1 2">
    <name type="scientific">Pontibacillus marinus BH030004 = DSM 16465</name>
    <dbReference type="NCBI Taxonomy" id="1385511"/>
    <lineage>
        <taxon>Bacteria</taxon>
        <taxon>Bacillati</taxon>
        <taxon>Bacillota</taxon>
        <taxon>Bacilli</taxon>
        <taxon>Bacillales</taxon>
        <taxon>Bacillaceae</taxon>
        <taxon>Pontibacillus</taxon>
    </lineage>
</organism>
<dbReference type="eggNOG" id="ENOG5030CCX">
    <property type="taxonomic scope" value="Bacteria"/>
</dbReference>
<dbReference type="OrthoDB" id="2691925at2"/>
<dbReference type="RefSeq" id="WP_027446783.1">
    <property type="nucleotide sequence ID" value="NZ_AULJ01000040.1"/>
</dbReference>
<protein>
    <recommendedName>
        <fullName evidence="3">DUF3139 domain-containing protein</fullName>
    </recommendedName>
</protein>
<sequence length="109" mass="12906">MKNKARHLIVYGLMILPVLTFVFTETQEWILENRVKSYLIEERGYESEDIQQITTKTRKNVTEAIVVFVSEPEVQYRYHFLSGDIRQMGYGLVQGFSKQLNHQNLEHLE</sequence>
<evidence type="ECO:0008006" key="3">
    <source>
        <dbReference type="Google" id="ProtNLM"/>
    </source>
</evidence>
<name>A0A0A5HV13_9BACI</name>
<keyword evidence="2" id="KW-1185">Reference proteome</keyword>
<dbReference type="Proteomes" id="UP000030403">
    <property type="component" value="Unassembled WGS sequence"/>
</dbReference>
<dbReference type="EMBL" id="AVPF01000024">
    <property type="protein sequence ID" value="KGX87462.1"/>
    <property type="molecule type" value="Genomic_DNA"/>
</dbReference>
<dbReference type="AlphaFoldDB" id="A0A0A5HV13"/>
<gene>
    <name evidence="1" type="ORF">N783_09700</name>
</gene>
<evidence type="ECO:0000313" key="2">
    <source>
        <dbReference type="Proteomes" id="UP000030403"/>
    </source>
</evidence>
<proteinExistence type="predicted"/>